<evidence type="ECO:0000313" key="6">
    <source>
        <dbReference type="EMBL" id="KZF20401.1"/>
    </source>
</evidence>
<sequence>MTVEILRAAPAASSFVALSEHETQTPETYHDNKPILHYHTSNAHVVLSKADIEEFTIASELAHGKPALEADDTGVNGSAATNGESTTSSSTSNDLVLDGFDVWVTTENLILYNSAKATGLSIPYPAIPLHAVQRLRLPSQTTSEAAEVQGLYMQVLASSSEAEVQDPEDLSTFDVTIVPPHTPSTSSTNEAAASSSSETPAQPSPAPQTESSSDSSSPITPLFTAVSTCADLHPDFDPDASDEEGDGVGTLGAGGIIGGTGIAGIGGGAGAGITIIGGPEGGVELSGDQQQQPQLLDFPAELAGGGWITSENVNEYFDEDGNPRGETIGQRMAREAELENTSTDAATNEIENQPLGPGAGSVHPRGEDEEDGEGNATAEGDNAETKWRRTGE</sequence>
<keyword evidence="3" id="KW-0963">Cytoplasm</keyword>
<name>A0A165AFQ7_XYLHT</name>
<evidence type="ECO:0000256" key="4">
    <source>
        <dbReference type="ARBA" id="ARBA00023242"/>
    </source>
</evidence>
<dbReference type="Proteomes" id="UP000076632">
    <property type="component" value="Unassembled WGS sequence"/>
</dbReference>
<dbReference type="OMA" id="NMHEYFD"/>
<reference evidence="6 7" key="1">
    <citation type="journal article" date="2016" name="Fungal Biol.">
        <title>The genome of Xylona heveae provides a window into fungal endophytism.</title>
        <authorList>
            <person name="Gazis R."/>
            <person name="Kuo A."/>
            <person name="Riley R."/>
            <person name="LaButti K."/>
            <person name="Lipzen A."/>
            <person name="Lin J."/>
            <person name="Amirebrahimi M."/>
            <person name="Hesse C.N."/>
            <person name="Spatafora J.W."/>
            <person name="Henrissat B."/>
            <person name="Hainaut M."/>
            <person name="Grigoriev I.V."/>
            <person name="Hibbett D.S."/>
        </authorList>
    </citation>
    <scope>NUCLEOTIDE SEQUENCE [LARGE SCALE GENOMIC DNA]</scope>
    <source>
        <strain evidence="6 7">TC161</strain>
    </source>
</reference>
<feature type="compositionally biased region" description="Polar residues" evidence="5">
    <location>
        <begin position="75"/>
        <end position="84"/>
    </location>
</feature>
<dbReference type="PANTHER" id="PTHR21399">
    <property type="entry name" value="CHLORIDE CONDUCTANCE REGULATORY PROTEIN ICLN"/>
    <property type="match status" value="1"/>
</dbReference>
<feature type="compositionally biased region" description="Low complexity" evidence="5">
    <location>
        <begin position="183"/>
        <end position="217"/>
    </location>
</feature>
<comment type="subcellular location">
    <subcellularLocation>
        <location evidence="2">Cytoplasm</location>
    </subcellularLocation>
    <subcellularLocation>
        <location evidence="1">Nucleus</location>
    </subcellularLocation>
</comment>
<dbReference type="InterPro" id="IPR011993">
    <property type="entry name" value="PH-like_dom_sf"/>
</dbReference>
<evidence type="ECO:0000256" key="5">
    <source>
        <dbReference type="SAM" id="MobiDB-lite"/>
    </source>
</evidence>
<dbReference type="InParanoid" id="A0A165AFQ7"/>
<evidence type="ECO:0000256" key="3">
    <source>
        <dbReference type="ARBA" id="ARBA00022490"/>
    </source>
</evidence>
<evidence type="ECO:0008006" key="8">
    <source>
        <dbReference type="Google" id="ProtNLM"/>
    </source>
</evidence>
<dbReference type="GO" id="GO:0005829">
    <property type="term" value="C:cytosol"/>
    <property type="evidence" value="ECO:0007669"/>
    <property type="project" value="TreeGrafter"/>
</dbReference>
<accession>A0A165AFQ7</accession>
<dbReference type="GO" id="GO:0005681">
    <property type="term" value="C:spliceosomal complex"/>
    <property type="evidence" value="ECO:0007669"/>
    <property type="project" value="TreeGrafter"/>
</dbReference>
<proteinExistence type="predicted"/>
<dbReference type="EMBL" id="KV407463">
    <property type="protein sequence ID" value="KZF20401.1"/>
    <property type="molecule type" value="Genomic_DNA"/>
</dbReference>
<dbReference type="Pfam" id="PF03517">
    <property type="entry name" value="Voldacs"/>
    <property type="match status" value="1"/>
</dbReference>
<evidence type="ECO:0000256" key="1">
    <source>
        <dbReference type="ARBA" id="ARBA00004123"/>
    </source>
</evidence>
<feature type="compositionally biased region" description="Polar residues" evidence="5">
    <location>
        <begin position="339"/>
        <end position="351"/>
    </location>
</feature>
<dbReference type="GO" id="GO:0000387">
    <property type="term" value="P:spliceosomal snRNP assembly"/>
    <property type="evidence" value="ECO:0007669"/>
    <property type="project" value="TreeGrafter"/>
</dbReference>
<feature type="compositionally biased region" description="Basic and acidic residues" evidence="5">
    <location>
        <begin position="383"/>
        <end position="392"/>
    </location>
</feature>
<dbReference type="OrthoDB" id="19714at2759"/>
<organism evidence="6 7">
    <name type="scientific">Xylona heveae (strain CBS 132557 / TC161)</name>
    <dbReference type="NCBI Taxonomy" id="1328760"/>
    <lineage>
        <taxon>Eukaryota</taxon>
        <taxon>Fungi</taxon>
        <taxon>Dikarya</taxon>
        <taxon>Ascomycota</taxon>
        <taxon>Pezizomycotina</taxon>
        <taxon>Xylonomycetes</taxon>
        <taxon>Xylonales</taxon>
        <taxon>Xylonaceae</taxon>
        <taxon>Xylona</taxon>
    </lineage>
</organism>
<feature type="region of interest" description="Disordered" evidence="5">
    <location>
        <begin position="174"/>
        <end position="221"/>
    </location>
</feature>
<feature type="region of interest" description="Disordered" evidence="5">
    <location>
        <begin position="68"/>
        <end position="92"/>
    </location>
</feature>
<dbReference type="GO" id="GO:0034715">
    <property type="term" value="C:pICln-Sm protein complex"/>
    <property type="evidence" value="ECO:0007669"/>
    <property type="project" value="TreeGrafter"/>
</dbReference>
<gene>
    <name evidence="6" type="ORF">L228DRAFT_285109</name>
</gene>
<dbReference type="PANTHER" id="PTHR21399:SF0">
    <property type="entry name" value="METHYLOSOME SUBUNIT PICLN"/>
    <property type="match status" value="1"/>
</dbReference>
<protein>
    <recommendedName>
        <fullName evidence="8">Protein LOT5</fullName>
    </recommendedName>
</protein>
<evidence type="ECO:0000256" key="2">
    <source>
        <dbReference type="ARBA" id="ARBA00004496"/>
    </source>
</evidence>
<evidence type="ECO:0000313" key="7">
    <source>
        <dbReference type="Proteomes" id="UP000076632"/>
    </source>
</evidence>
<dbReference type="RefSeq" id="XP_018185956.1">
    <property type="nucleotide sequence ID" value="XM_018336303.1"/>
</dbReference>
<dbReference type="GeneID" id="28901440"/>
<keyword evidence="7" id="KW-1185">Reference proteome</keyword>
<dbReference type="AlphaFoldDB" id="A0A165AFQ7"/>
<dbReference type="GO" id="GO:0045292">
    <property type="term" value="P:mRNA cis splicing, via spliceosome"/>
    <property type="evidence" value="ECO:0007669"/>
    <property type="project" value="TreeGrafter"/>
</dbReference>
<dbReference type="InterPro" id="IPR039924">
    <property type="entry name" value="ICln/Lot5/Saf5"/>
</dbReference>
<keyword evidence="4" id="KW-0539">Nucleus</keyword>
<feature type="region of interest" description="Disordered" evidence="5">
    <location>
        <begin position="319"/>
        <end position="392"/>
    </location>
</feature>
<dbReference type="Gene3D" id="2.30.29.30">
    <property type="entry name" value="Pleckstrin-homology domain (PH domain)/Phosphotyrosine-binding domain (PTB)"/>
    <property type="match status" value="1"/>
</dbReference>